<dbReference type="OrthoDB" id="8223801at2"/>
<feature type="transmembrane region" description="Helical" evidence="3">
    <location>
        <begin position="97"/>
        <end position="117"/>
    </location>
</feature>
<evidence type="ECO:0000256" key="3">
    <source>
        <dbReference type="SAM" id="Phobius"/>
    </source>
</evidence>
<dbReference type="PANTHER" id="PTHR30487">
    <property type="entry name" value="TYPE 4 PREPILIN-LIKE PROTEINS LEADER PEPTIDE-PROCESSING ENZYME"/>
    <property type="match status" value="1"/>
</dbReference>
<dbReference type="InterPro" id="IPR014032">
    <property type="entry name" value="Peptidase_A24A_bac"/>
</dbReference>
<dbReference type="GO" id="GO:0005886">
    <property type="term" value="C:plasma membrane"/>
    <property type="evidence" value="ECO:0007669"/>
    <property type="project" value="TreeGrafter"/>
</dbReference>
<evidence type="ECO:0000256" key="1">
    <source>
        <dbReference type="ARBA" id="ARBA00005801"/>
    </source>
</evidence>
<dbReference type="Proteomes" id="UP000325641">
    <property type="component" value="Chromosome"/>
</dbReference>
<proteinExistence type="inferred from homology"/>
<dbReference type="RefSeq" id="WP_151649135.1">
    <property type="nucleotide sequence ID" value="NZ_JANTYR010000002.1"/>
</dbReference>
<keyword evidence="3" id="KW-1133">Transmembrane helix</keyword>
<dbReference type="GO" id="GO:0006465">
    <property type="term" value="P:signal peptide processing"/>
    <property type="evidence" value="ECO:0007669"/>
    <property type="project" value="TreeGrafter"/>
</dbReference>
<dbReference type="InterPro" id="IPR050882">
    <property type="entry name" value="Prepilin_peptidase/N-MTase"/>
</dbReference>
<dbReference type="EMBL" id="CP044543">
    <property type="protein sequence ID" value="QFI75589.1"/>
    <property type="molecule type" value="Genomic_DNA"/>
</dbReference>
<sequence>MHDSNQGSSTGRSTTIRGGLLSPPVVVAAVVTSLLIAPGADGLLGAYLATLMLAIASNDARCYLIPNELTAAAFGLAFLHAAAITPDAGASSMLWMVFRASAVALPLLLLSVFYHHWRGREGLGLGDVKLAAVAGAWLELPTAAAVIELAALSAIAAYIAAAAMRRRPMRATAFLPFGLFMAPAIWIGWLSERLLLRWAYPWPG</sequence>
<protein>
    <submittedName>
        <fullName evidence="5">Prepilin peptidase</fullName>
    </submittedName>
</protein>
<gene>
    <name evidence="5" type="ORF">F8237_26245</name>
</gene>
<keyword evidence="3" id="KW-0812">Transmembrane</keyword>
<evidence type="ECO:0000313" key="5">
    <source>
        <dbReference type="EMBL" id="QFI75589.1"/>
    </source>
</evidence>
<dbReference type="Pfam" id="PF01478">
    <property type="entry name" value="Peptidase_A24"/>
    <property type="match status" value="1"/>
</dbReference>
<keyword evidence="3" id="KW-0472">Membrane</keyword>
<feature type="transmembrane region" description="Helical" evidence="3">
    <location>
        <begin position="137"/>
        <end position="161"/>
    </location>
</feature>
<feature type="transmembrane region" description="Helical" evidence="3">
    <location>
        <begin position="69"/>
        <end position="85"/>
    </location>
</feature>
<evidence type="ECO:0000259" key="4">
    <source>
        <dbReference type="Pfam" id="PF01478"/>
    </source>
</evidence>
<dbReference type="InterPro" id="IPR000045">
    <property type="entry name" value="Prepilin_IV_endopep_pep"/>
</dbReference>
<evidence type="ECO:0000256" key="2">
    <source>
        <dbReference type="RuleBase" id="RU003793"/>
    </source>
</evidence>
<feature type="transmembrane region" description="Helical" evidence="3">
    <location>
        <begin position="173"/>
        <end position="191"/>
    </location>
</feature>
<organism evidence="5 6">
    <name type="scientific">Bradyrhizobium betae</name>
    <dbReference type="NCBI Taxonomy" id="244734"/>
    <lineage>
        <taxon>Bacteria</taxon>
        <taxon>Pseudomonadati</taxon>
        <taxon>Pseudomonadota</taxon>
        <taxon>Alphaproteobacteria</taxon>
        <taxon>Hyphomicrobiales</taxon>
        <taxon>Nitrobacteraceae</taxon>
        <taxon>Bradyrhizobium</taxon>
    </lineage>
</organism>
<feature type="transmembrane region" description="Helical" evidence="3">
    <location>
        <begin position="21"/>
        <end position="49"/>
    </location>
</feature>
<reference evidence="6" key="1">
    <citation type="submission" date="2019-10" db="EMBL/GenBank/DDBJ databases">
        <title>Complete Genome Sequence of Bradyrhizobium betae type strain PL7HG1T.</title>
        <authorList>
            <person name="Bromfield E.S.P."/>
            <person name="Cloutier S."/>
        </authorList>
    </citation>
    <scope>NUCLEOTIDE SEQUENCE [LARGE SCALE GENOMIC DNA]</scope>
    <source>
        <strain evidence="6">PL7HG1</strain>
    </source>
</reference>
<accession>A0A5P6PB49</accession>
<dbReference type="PANTHER" id="PTHR30487:SF0">
    <property type="entry name" value="PREPILIN LEADER PEPTIDASE_N-METHYLTRANSFERASE-RELATED"/>
    <property type="match status" value="1"/>
</dbReference>
<dbReference type="KEGG" id="bbet:F8237_26245"/>
<feature type="domain" description="Prepilin type IV endopeptidase peptidase" evidence="4">
    <location>
        <begin position="47"/>
        <end position="156"/>
    </location>
</feature>
<dbReference type="PRINTS" id="PR00864">
    <property type="entry name" value="PREPILNPTASE"/>
</dbReference>
<comment type="similarity">
    <text evidence="1 2">Belongs to the peptidase A24 family.</text>
</comment>
<name>A0A5P6PB49_9BRAD</name>
<dbReference type="GO" id="GO:0004190">
    <property type="term" value="F:aspartic-type endopeptidase activity"/>
    <property type="evidence" value="ECO:0007669"/>
    <property type="project" value="InterPro"/>
</dbReference>
<evidence type="ECO:0000313" key="6">
    <source>
        <dbReference type="Proteomes" id="UP000325641"/>
    </source>
</evidence>
<dbReference type="AlphaFoldDB" id="A0A5P6PB49"/>
<dbReference type="Gene3D" id="1.20.120.1220">
    <property type="match status" value="1"/>
</dbReference>